<organism evidence="1 2">
    <name type="scientific">Anoxybacillus flavithermus AK1</name>
    <dbReference type="NCBI Taxonomy" id="1297581"/>
    <lineage>
        <taxon>Bacteria</taxon>
        <taxon>Bacillati</taxon>
        <taxon>Bacillota</taxon>
        <taxon>Bacilli</taxon>
        <taxon>Bacillales</taxon>
        <taxon>Anoxybacillaceae</taxon>
        <taxon>Anoxybacillus</taxon>
    </lineage>
</organism>
<proteinExistence type="predicted"/>
<reference evidence="1 2" key="1">
    <citation type="submission" date="2013-03" db="EMBL/GenBank/DDBJ databases">
        <title>Assembly of a new bacterial strain Anoxybacillus flavithermus AK1.</title>
        <authorList>
            <person name="Rajan I."/>
            <person name="PoliReddy D."/>
            <person name="Sugumar T."/>
            <person name="Rathinam K."/>
            <person name="Alqarawi S."/>
            <person name="Khalil A.B."/>
            <person name="Sivakumar N."/>
        </authorList>
    </citation>
    <scope>NUCLEOTIDE SEQUENCE [LARGE SCALE GENOMIC DNA]</scope>
    <source>
        <strain evidence="1 2">AK1</strain>
    </source>
</reference>
<evidence type="ECO:0000313" key="2">
    <source>
        <dbReference type="Proteomes" id="UP000012085"/>
    </source>
</evidence>
<dbReference type="Proteomes" id="UP000012085">
    <property type="component" value="Unassembled WGS sequence"/>
</dbReference>
<accession>M8CXP3</accession>
<feature type="non-terminal residue" evidence="1">
    <location>
        <position position="1"/>
    </location>
</feature>
<name>M8CXP3_9BACL</name>
<sequence>AILIGTIQTLGNSSFLAMTHSVSIPHRYDTNPKKTLINQHMEKLYNIIIYPFENSVNRYMR</sequence>
<dbReference type="AlphaFoldDB" id="M8CXP3"/>
<dbReference type="EMBL" id="APCD01000005">
    <property type="protein sequence ID" value="EMT46263.1"/>
    <property type="molecule type" value="Genomic_DNA"/>
</dbReference>
<protein>
    <submittedName>
        <fullName evidence="1">Uncharacterized protein</fullName>
    </submittedName>
</protein>
<gene>
    <name evidence="1" type="ORF">H919_05084</name>
</gene>
<reference evidence="1 2" key="2">
    <citation type="journal article" date="2015" name="Genome Announc.">
        <title>Genome Sequence of Anoxybacillus flavithermus Strain AK1, a Thermophile Isolated from a Hot Spring in Saudi Arabia.</title>
        <authorList>
            <person name="Khalil A."/>
            <person name="Sivakumar N."/>
            <person name="Qarawi S."/>
        </authorList>
    </citation>
    <scope>NUCLEOTIDE SEQUENCE [LARGE SCALE GENOMIC DNA]</scope>
    <source>
        <strain evidence="1 2">AK1</strain>
    </source>
</reference>
<comment type="caution">
    <text evidence="1">The sequence shown here is derived from an EMBL/GenBank/DDBJ whole genome shotgun (WGS) entry which is preliminary data.</text>
</comment>
<evidence type="ECO:0000313" key="1">
    <source>
        <dbReference type="EMBL" id="EMT46263.1"/>
    </source>
</evidence>